<name>D4JB86_9FIRM</name>
<dbReference type="EMBL" id="FP929038">
    <property type="protein sequence ID" value="CBK81607.1"/>
    <property type="molecule type" value="Genomic_DNA"/>
</dbReference>
<dbReference type="HOGENOM" id="CLU_3395965_0_0_9"/>
<dbReference type="KEGG" id="cct:CC1_30400"/>
<proteinExistence type="predicted"/>
<sequence>MTDMEKVKIHGVPETMLQTLFARAAHEGEID</sequence>
<dbReference type="AlphaFoldDB" id="D4JB86"/>
<evidence type="ECO:0000313" key="2">
    <source>
        <dbReference type="Proteomes" id="UP000008798"/>
    </source>
</evidence>
<reference evidence="1 2" key="2">
    <citation type="submission" date="2010-03" db="EMBL/GenBank/DDBJ databases">
        <authorList>
            <person name="Pajon A."/>
        </authorList>
    </citation>
    <scope>NUCLEOTIDE SEQUENCE [LARGE SCALE GENOMIC DNA]</scope>
    <source>
        <strain evidence="1 2">GD/7</strain>
    </source>
</reference>
<protein>
    <submittedName>
        <fullName evidence="1">Uncharacterized protein</fullName>
    </submittedName>
</protein>
<accession>D4JB86</accession>
<evidence type="ECO:0000313" key="1">
    <source>
        <dbReference type="EMBL" id="CBK81607.1"/>
    </source>
</evidence>
<organism evidence="1 2">
    <name type="scientific">Coprococcus catus GD/7</name>
    <dbReference type="NCBI Taxonomy" id="717962"/>
    <lineage>
        <taxon>Bacteria</taxon>
        <taxon>Bacillati</taxon>
        <taxon>Bacillota</taxon>
        <taxon>Clostridia</taxon>
        <taxon>Lachnospirales</taxon>
        <taxon>Lachnospiraceae</taxon>
        <taxon>Coprococcus</taxon>
    </lineage>
</organism>
<dbReference type="Proteomes" id="UP000008798">
    <property type="component" value="Chromosome"/>
</dbReference>
<gene>
    <name evidence="1" type="ORF">CC1_30400</name>
</gene>
<reference evidence="1 2" key="1">
    <citation type="submission" date="2010-03" db="EMBL/GenBank/DDBJ databases">
        <title>The genome sequence of Coprococcus catus GD/7.</title>
        <authorList>
            <consortium name="metaHIT consortium -- http://www.metahit.eu/"/>
            <person name="Pajon A."/>
            <person name="Turner K."/>
            <person name="Parkhill J."/>
            <person name="Duncan S."/>
            <person name="Flint H."/>
        </authorList>
    </citation>
    <scope>NUCLEOTIDE SEQUENCE [LARGE SCALE GENOMIC DNA]</scope>
    <source>
        <strain evidence="1 2">GD/7</strain>
    </source>
</reference>